<dbReference type="GO" id="GO:0008821">
    <property type="term" value="F:crossover junction DNA endonuclease activity"/>
    <property type="evidence" value="ECO:0007669"/>
    <property type="project" value="UniProtKB-UniRule"/>
</dbReference>
<accession>A0A0L0D209</accession>
<protein>
    <recommendedName>
        <fullName evidence="1">Crossover junction endonuclease MUS81</fullName>
        <ecNumber evidence="1">3.1.22.-</ecNumber>
    </recommendedName>
</protein>
<dbReference type="CDD" id="cd21036">
    <property type="entry name" value="WH_MUS81"/>
    <property type="match status" value="1"/>
</dbReference>
<dbReference type="PANTHER" id="PTHR13451:SF0">
    <property type="entry name" value="CROSSOVER JUNCTION ENDONUCLEASE MUS81"/>
    <property type="match status" value="1"/>
</dbReference>
<comment type="subcellular location">
    <subcellularLocation>
        <location evidence="1">Nucleus</location>
    </subcellularLocation>
</comment>
<comment type="function">
    <text evidence="1">Interacts with EME1 to form a DNA structure-specific endonuclease with substrate preference for branched DNA structures with a 5'-end at the branch nick. Typical substrates include 3'-flap structures, D-loops, replication forks and nicked Holliday junctions. May be required in mitosis for the processing of stalled or collapsed replication fork intermediates. May be required in meiosis for the repair of meiosis-specific double strand breaks subsequent to single-end invasion (SEI).</text>
</comment>
<keyword evidence="1" id="KW-0460">Magnesium</keyword>
<keyword evidence="1" id="KW-0227">DNA damage</keyword>
<feature type="compositionally biased region" description="Low complexity" evidence="2">
    <location>
        <begin position="319"/>
        <end position="329"/>
    </location>
</feature>
<feature type="domain" description="MUS81 winged helix" evidence="3">
    <location>
        <begin position="145"/>
        <end position="250"/>
    </location>
</feature>
<keyword evidence="1" id="KW-0233">DNA recombination</keyword>
<dbReference type="OrthoDB" id="5963188at2759"/>
<keyword evidence="1" id="KW-0479">Metal-binding</keyword>
<dbReference type="SUPFAM" id="SSF47802">
    <property type="entry name" value="DNA polymerase beta, N-terminal domain-like"/>
    <property type="match status" value="1"/>
</dbReference>
<keyword evidence="1" id="KW-0539">Nucleus</keyword>
<gene>
    <name evidence="4" type="ORF">AMSG_02763</name>
</gene>
<dbReference type="InterPro" id="IPR047417">
    <property type="entry name" value="WHD_MUS81"/>
</dbReference>
<dbReference type="GeneID" id="25562416"/>
<reference evidence="4 5" key="1">
    <citation type="submission" date="2010-05" db="EMBL/GenBank/DDBJ databases">
        <title>The Genome Sequence of Thecamonas trahens ATCC 50062.</title>
        <authorList>
            <consortium name="The Broad Institute Genome Sequencing Platform"/>
            <person name="Russ C."/>
            <person name="Cuomo C."/>
            <person name="Shea T."/>
            <person name="Young S.K."/>
            <person name="Zeng Q."/>
            <person name="Koehrsen M."/>
            <person name="Haas B."/>
            <person name="Borodovsky M."/>
            <person name="Guigo R."/>
            <person name="Alvarado L."/>
            <person name="Berlin A."/>
            <person name="Bochicchio J."/>
            <person name="Borenstein D."/>
            <person name="Chapman S."/>
            <person name="Chen Z."/>
            <person name="Freedman E."/>
            <person name="Gellesch M."/>
            <person name="Goldberg J."/>
            <person name="Griggs A."/>
            <person name="Gujja S."/>
            <person name="Heilman E."/>
            <person name="Heiman D."/>
            <person name="Hepburn T."/>
            <person name="Howarth C."/>
            <person name="Jen D."/>
            <person name="Larson L."/>
            <person name="Mehta T."/>
            <person name="Park D."/>
            <person name="Pearson M."/>
            <person name="Roberts A."/>
            <person name="Saif S."/>
            <person name="Shenoy N."/>
            <person name="Sisk P."/>
            <person name="Stolte C."/>
            <person name="Sykes S."/>
            <person name="Thomson T."/>
            <person name="Walk T."/>
            <person name="White J."/>
            <person name="Yandava C."/>
            <person name="Burger G."/>
            <person name="Gray M.W."/>
            <person name="Holland P.W.H."/>
            <person name="King N."/>
            <person name="Lang F.B.F."/>
            <person name="Roger A.J."/>
            <person name="Ruiz-Trillo I."/>
            <person name="Lander E."/>
            <person name="Nusbaum C."/>
        </authorList>
    </citation>
    <scope>NUCLEOTIDE SEQUENCE [LARGE SCALE GENOMIC DNA]</scope>
    <source>
        <strain evidence="4 5">ATCC 50062</strain>
    </source>
</reference>
<feature type="region of interest" description="Disordered" evidence="2">
    <location>
        <begin position="252"/>
        <end position="329"/>
    </location>
</feature>
<comment type="cofactor">
    <cofactor evidence="1">
        <name>Mg(2+)</name>
        <dbReference type="ChEBI" id="CHEBI:18420"/>
    </cofactor>
</comment>
<sequence length="329" mass="34721">MPRRRAAGKAKKPANPHNAVYVHIMLGLVAAESNDNRARGLRKALRSVLVYPLPLAAPHEVIRLEGIGPYTRDAVVDAYNALLAAYGPEGLLAGAWDEAPPPPSTSATPAVARKRKRGPGAGPESAGPESAGGAPAKRSKRAYRPRKGSGAWALVTALHRWQVDQSPQPWRGPVTKEEVINVAQPLTTSQFAPPQGDDAKAGARRGASMGGPAYSFTAWSNMGKLVEKGLVTRAGRPARYSLTDAGIELGTLLASGQPAPRPSQPSRGKEEEVRKRVRAASAASTAQLLARPESVASSAPSSHAVLSPLTARARRASRARAPTTTRHMR</sequence>
<comment type="similarity">
    <text evidence="1">Belongs to the XPF family.</text>
</comment>
<dbReference type="STRING" id="461836.A0A0L0D209"/>
<dbReference type="GO" id="GO:0048257">
    <property type="term" value="F:3'-flap endonuclease activity"/>
    <property type="evidence" value="ECO:0007669"/>
    <property type="project" value="TreeGrafter"/>
</dbReference>
<dbReference type="Gene3D" id="1.10.150.110">
    <property type="entry name" value="DNA polymerase beta, N-terminal domain-like"/>
    <property type="match status" value="1"/>
</dbReference>
<dbReference type="GO" id="GO:0048476">
    <property type="term" value="C:Holliday junction resolvase complex"/>
    <property type="evidence" value="ECO:0007669"/>
    <property type="project" value="UniProtKB-UniRule"/>
</dbReference>
<dbReference type="Gene3D" id="1.10.10.10">
    <property type="entry name" value="Winged helix-like DNA-binding domain superfamily/Winged helix DNA-binding domain"/>
    <property type="match status" value="1"/>
</dbReference>
<dbReference type="InterPro" id="IPR033309">
    <property type="entry name" value="Mus81"/>
</dbReference>
<comment type="subunit">
    <text evidence="1">Interacts with EME1.</text>
</comment>
<evidence type="ECO:0000259" key="3">
    <source>
        <dbReference type="Pfam" id="PF21136"/>
    </source>
</evidence>
<dbReference type="Proteomes" id="UP000054408">
    <property type="component" value="Unassembled WGS sequence"/>
</dbReference>
<dbReference type="PANTHER" id="PTHR13451">
    <property type="entry name" value="CLASS II CROSSOVER JUNCTION ENDONUCLEASE MUS81"/>
    <property type="match status" value="1"/>
</dbReference>
<evidence type="ECO:0000256" key="2">
    <source>
        <dbReference type="SAM" id="MobiDB-lite"/>
    </source>
</evidence>
<dbReference type="Pfam" id="PF21136">
    <property type="entry name" value="WHD_MUS81"/>
    <property type="match status" value="1"/>
</dbReference>
<keyword evidence="1 4" id="KW-0255">Endonuclease</keyword>
<feature type="region of interest" description="Disordered" evidence="2">
    <location>
        <begin position="96"/>
        <end position="145"/>
    </location>
</feature>
<evidence type="ECO:0000313" key="4">
    <source>
        <dbReference type="EMBL" id="KNC46312.1"/>
    </source>
</evidence>
<dbReference type="GO" id="GO:0006308">
    <property type="term" value="P:DNA catabolic process"/>
    <property type="evidence" value="ECO:0007669"/>
    <property type="project" value="UniProtKB-UniRule"/>
</dbReference>
<dbReference type="RefSeq" id="XP_013760605.1">
    <property type="nucleotide sequence ID" value="XM_013905151.1"/>
</dbReference>
<evidence type="ECO:0000256" key="1">
    <source>
        <dbReference type="RuleBase" id="RU369042"/>
    </source>
</evidence>
<dbReference type="GO" id="GO:0000712">
    <property type="term" value="P:resolution of meiotic recombination intermediates"/>
    <property type="evidence" value="ECO:0007669"/>
    <property type="project" value="TreeGrafter"/>
</dbReference>
<organism evidence="4 5">
    <name type="scientific">Thecamonas trahens ATCC 50062</name>
    <dbReference type="NCBI Taxonomy" id="461836"/>
    <lineage>
        <taxon>Eukaryota</taxon>
        <taxon>Apusozoa</taxon>
        <taxon>Apusomonadida</taxon>
        <taxon>Apusomonadidae</taxon>
        <taxon>Thecamonas</taxon>
    </lineage>
</organism>
<dbReference type="GO" id="GO:0005634">
    <property type="term" value="C:nucleus"/>
    <property type="evidence" value="ECO:0007669"/>
    <property type="project" value="UniProtKB-SubCell"/>
</dbReference>
<dbReference type="GO" id="GO:0003677">
    <property type="term" value="F:DNA binding"/>
    <property type="evidence" value="ECO:0007669"/>
    <property type="project" value="UniProtKB-UniRule"/>
</dbReference>
<dbReference type="InterPro" id="IPR036388">
    <property type="entry name" value="WH-like_DNA-bd_sf"/>
</dbReference>
<dbReference type="GO" id="GO:0000727">
    <property type="term" value="P:double-strand break repair via break-induced replication"/>
    <property type="evidence" value="ECO:0007669"/>
    <property type="project" value="UniProtKB-UniRule"/>
</dbReference>
<dbReference type="EMBL" id="GL349442">
    <property type="protein sequence ID" value="KNC46312.1"/>
    <property type="molecule type" value="Genomic_DNA"/>
</dbReference>
<evidence type="ECO:0000313" key="5">
    <source>
        <dbReference type="Proteomes" id="UP000054408"/>
    </source>
</evidence>
<dbReference type="AlphaFoldDB" id="A0A0L0D209"/>
<name>A0A0L0D209_THETB</name>
<keyword evidence="1" id="KW-0378">Hydrolase</keyword>
<feature type="compositionally biased region" description="Low complexity" evidence="2">
    <location>
        <begin position="122"/>
        <end position="136"/>
    </location>
</feature>
<dbReference type="GO" id="GO:0031573">
    <property type="term" value="P:mitotic intra-S DNA damage checkpoint signaling"/>
    <property type="evidence" value="ECO:0007669"/>
    <property type="project" value="TreeGrafter"/>
</dbReference>
<dbReference type="EC" id="3.1.22.-" evidence="1"/>
<dbReference type="GO" id="GO:0046872">
    <property type="term" value="F:metal ion binding"/>
    <property type="evidence" value="ECO:0007669"/>
    <property type="project" value="UniProtKB-UniRule"/>
</dbReference>
<feature type="compositionally biased region" description="Low complexity" evidence="2">
    <location>
        <begin position="294"/>
        <end position="311"/>
    </location>
</feature>
<keyword evidence="1" id="KW-0540">Nuclease</keyword>
<dbReference type="InterPro" id="IPR027421">
    <property type="entry name" value="DNA_pol_lamdba_lyase_dom_sf"/>
</dbReference>
<proteinExistence type="inferred from homology"/>
<keyword evidence="1" id="KW-0234">DNA repair</keyword>
<keyword evidence="5" id="KW-1185">Reference proteome</keyword>